<feature type="domain" description="F-box" evidence="1">
    <location>
        <begin position="12"/>
        <end position="58"/>
    </location>
</feature>
<dbReference type="SMART" id="SM00256">
    <property type="entry name" value="FBOX"/>
    <property type="match status" value="1"/>
</dbReference>
<dbReference type="SUPFAM" id="SSF81383">
    <property type="entry name" value="F-box domain"/>
    <property type="match status" value="1"/>
</dbReference>
<reference evidence="2" key="1">
    <citation type="submission" date="2020-01" db="EMBL/GenBank/DDBJ databases">
        <authorList>
            <person name="Mishra B."/>
        </authorList>
    </citation>
    <scope>NUCLEOTIDE SEQUENCE [LARGE SCALE GENOMIC DNA]</scope>
</reference>
<dbReference type="AlphaFoldDB" id="A0A6D2I742"/>
<evidence type="ECO:0000313" key="3">
    <source>
        <dbReference type="Proteomes" id="UP000467841"/>
    </source>
</evidence>
<keyword evidence="3" id="KW-1185">Reference proteome</keyword>
<organism evidence="2 3">
    <name type="scientific">Microthlaspi erraticum</name>
    <dbReference type="NCBI Taxonomy" id="1685480"/>
    <lineage>
        <taxon>Eukaryota</taxon>
        <taxon>Viridiplantae</taxon>
        <taxon>Streptophyta</taxon>
        <taxon>Embryophyta</taxon>
        <taxon>Tracheophyta</taxon>
        <taxon>Spermatophyta</taxon>
        <taxon>Magnoliopsida</taxon>
        <taxon>eudicotyledons</taxon>
        <taxon>Gunneridae</taxon>
        <taxon>Pentapetalae</taxon>
        <taxon>rosids</taxon>
        <taxon>malvids</taxon>
        <taxon>Brassicales</taxon>
        <taxon>Brassicaceae</taxon>
        <taxon>Coluteocarpeae</taxon>
        <taxon>Microthlaspi</taxon>
    </lineage>
</organism>
<dbReference type="CDD" id="cd22152">
    <property type="entry name" value="F-box_AtAFR-like"/>
    <property type="match status" value="1"/>
</dbReference>
<dbReference type="InterPro" id="IPR050354">
    <property type="entry name" value="F-box/kelch-repeat_ARATH"/>
</dbReference>
<evidence type="ECO:0000313" key="2">
    <source>
        <dbReference type="EMBL" id="CAA7023529.1"/>
    </source>
</evidence>
<dbReference type="EMBL" id="CACVBM020000788">
    <property type="protein sequence ID" value="CAA7023529.1"/>
    <property type="molecule type" value="Genomic_DNA"/>
</dbReference>
<proteinExistence type="predicted"/>
<dbReference type="Pfam" id="PF00646">
    <property type="entry name" value="F-box"/>
    <property type="match status" value="1"/>
</dbReference>
<dbReference type="InterPro" id="IPR036047">
    <property type="entry name" value="F-box-like_dom_sf"/>
</dbReference>
<dbReference type="SUPFAM" id="SSF117281">
    <property type="entry name" value="Kelch motif"/>
    <property type="match status" value="1"/>
</dbReference>
<dbReference type="Proteomes" id="UP000467841">
    <property type="component" value="Unassembled WGS sequence"/>
</dbReference>
<dbReference type="Gene3D" id="2.120.10.80">
    <property type="entry name" value="Kelch-type beta propeller"/>
    <property type="match status" value="1"/>
</dbReference>
<dbReference type="PANTHER" id="PTHR24414:SF184">
    <property type="entry name" value="GALACTOSE OXIDASE_KELCH REPEAT SUPERFAMILY PROTEIN"/>
    <property type="match status" value="1"/>
</dbReference>
<dbReference type="PROSITE" id="PS50181">
    <property type="entry name" value="FBOX"/>
    <property type="match status" value="1"/>
</dbReference>
<sequence length="358" mass="40851">MEEKEQSSEPPPCVMTSLPEDVILDILARVPRCNYPTLSLVSKHFRSLVAASEIYARRSLLGCTEHSLYVILSNRRGCYDGQLYILSREANGNQGLFLIPSLHSMPQFGSYVAMGSKIYVFNTVTTSPSGLIIDCISHTAQRLPVPVPMIIKVTITVADITDGRIYVIGYYWDFIYKKVMVVFNTETQTWEPETIKMDTEVDVRACECVVMAGKIYFRDRKKNSIVYEPKGSKWETDEMVNAKEWVDACVVDNVLYYYDNVENKLRAYDSEKKCWGVVNGGVEELLAKKKVYGWWKTVSYSGKLFLFNRQGNLVGVTYFAEISLQRNQQREIWGKVEWCDGVEIAESVYILKSLGVMV</sequence>
<dbReference type="PANTHER" id="PTHR24414">
    <property type="entry name" value="F-BOX/KELCH-REPEAT PROTEIN SKIP4"/>
    <property type="match status" value="1"/>
</dbReference>
<dbReference type="InterPro" id="IPR057499">
    <property type="entry name" value="Kelch_FKB95"/>
</dbReference>
<evidence type="ECO:0000259" key="1">
    <source>
        <dbReference type="PROSITE" id="PS50181"/>
    </source>
</evidence>
<dbReference type="InterPro" id="IPR001810">
    <property type="entry name" value="F-box_dom"/>
</dbReference>
<protein>
    <recommendedName>
        <fullName evidence="1">F-box domain-containing protein</fullName>
    </recommendedName>
</protein>
<comment type="caution">
    <text evidence="2">The sequence shown here is derived from an EMBL/GenBank/DDBJ whole genome shotgun (WGS) entry which is preliminary data.</text>
</comment>
<dbReference type="Pfam" id="PF25210">
    <property type="entry name" value="Kelch_FKB95"/>
    <property type="match status" value="1"/>
</dbReference>
<name>A0A6D2I742_9BRAS</name>
<dbReference type="OrthoDB" id="1065814at2759"/>
<gene>
    <name evidence="2" type="ORF">MERR_LOCUS10764</name>
</gene>
<accession>A0A6D2I742</accession>
<dbReference type="InterPro" id="IPR015915">
    <property type="entry name" value="Kelch-typ_b-propeller"/>
</dbReference>